<keyword evidence="5" id="KW-1185">Reference proteome</keyword>
<keyword evidence="2" id="KW-0812">Transmembrane</keyword>
<sequence length="999" mass="104677">MASNATFEVEIYGNTTKFENSLRGVNTAMSGLRGEAKNLRDALKLDPTNTDKMAQLQKNLQTQLGLSRDKATKLKQELSSVDKSSPEGQKKWLQLTRDLGTAETQANRLEGEIKQVEGAISSGSWDIDAKMDTKGVNSGIDGMKSRFSGLKEVAIGAFRQIGASAVSAIGNGLKGWVSDAMDTQKAMISLQNTMKFKGNGAEFQNVSSSMQKLAKDTNANTEDTLKLATTFIGLGDNAKLAVGKTEALVKANQAFGGTGENLKGVVQAYGQMSAAGKVTAENINQLTDNNTALGSALKSTVMEMNPALKQYGSFAGASEAGAISVGMLDEAMQKLGGAGGGAVTTIGDAWDSFNETLSLALLPTLDALTPVISSLIDQMAGWGESAGKAVSNVVKYFQNLFKKMQESGTTLAFLEAWDSIKSIFSSITSIIGNVINSLLGINEETVKNKSSVDNVAKSIAVFAGKLSEVTKKIADFMKKLSESKTAMSVLKGTLVVLASAFAAFKVAKGILGIINAFKTIGTVAKLAMGPVKALFGLIIANPFVAIVVAIAAVVAGLVYFFTQTKTGKKIWADFVDFLKSAWDSVVSFFSGIGQWFSGVWNGAVDGAKGIWQGLVDWFSGIVQGIENIWNGITTFFTTLWTTIVTGIQTAWAGVTEFFTGLWNGIVNIVTTVFTTISSLVTNAYNWFVTTFQPLISFFQSIFGLVGSVINLAFQLILAIVRGAYQLVINAWQGLSAWFGGIFNAVSSVVSTVFSAIGSFAGSAWNVLVGVWSAVAGFFGGIFNAVSGVVSSVFSAIGSFASSAWGVVQSIWSAVSGFFSGIFNSVSSVVSGVFSAIGGFASSAWSRISGVFNGVTGFFSGVFNGARNAVSGVFSAFGGFASNAYNAITGVFKGLGSFFSGLFGGIKDTIDRVLGGVTGTIDKISGAINGIAGKLGGMFKGSMVVGLTDVNLSSSGYGLSTNSVSSDNRTYNTFHVQGGAGQDVSNLARAIRREFDLGRA</sequence>
<keyword evidence="1" id="KW-1245">Viral tail assembly</keyword>
<feature type="transmembrane region" description="Helical" evidence="2">
    <location>
        <begin position="817"/>
        <end position="840"/>
    </location>
</feature>
<evidence type="ECO:0000259" key="3">
    <source>
        <dbReference type="Pfam" id="PF20155"/>
    </source>
</evidence>
<evidence type="ECO:0000256" key="2">
    <source>
        <dbReference type="SAM" id="Phobius"/>
    </source>
</evidence>
<accession>A0A343JNI3</accession>
<organism evidence="4 5">
    <name type="scientific">Lactococcus phage 05601</name>
    <dbReference type="NCBI Taxonomy" id="2029658"/>
    <lineage>
        <taxon>Viruses</taxon>
        <taxon>Duplodnaviria</taxon>
        <taxon>Heunggongvirae</taxon>
        <taxon>Uroviricota</taxon>
        <taxon>Caudoviricetes</taxon>
        <taxon>Skunavirus</taxon>
        <taxon>Skunavirus sv05601</taxon>
    </lineage>
</organism>
<keyword evidence="2" id="KW-0472">Membrane</keyword>
<name>A0A343JNI3_9CAUD</name>
<reference evidence="4 5" key="1">
    <citation type="submission" date="2017-07" db="EMBL/GenBank/DDBJ databases">
        <title>Comparative genome analysis of lactococcal phages belonging to the virulent 936 group.</title>
        <authorList>
            <person name="Oliveira J."/>
        </authorList>
    </citation>
    <scope>NUCLEOTIDE SEQUENCE [LARGE SCALE GENOMIC DNA]</scope>
</reference>
<dbReference type="PANTHER" id="PTHR37813">
    <property type="entry name" value="FELS-2 PROPHAGE PROTEIN"/>
    <property type="match status" value="1"/>
</dbReference>
<dbReference type="GO" id="GO:0098003">
    <property type="term" value="P:viral tail assembly"/>
    <property type="evidence" value="ECO:0007669"/>
    <property type="project" value="UniProtKB-KW"/>
</dbReference>
<feature type="transmembrane region" description="Helical" evidence="2">
    <location>
        <begin position="701"/>
        <end position="724"/>
    </location>
</feature>
<protein>
    <submittedName>
        <fullName evidence="4">Tape measure protein</fullName>
    </submittedName>
</protein>
<dbReference type="InterPro" id="IPR013491">
    <property type="entry name" value="Tape_meas_N"/>
</dbReference>
<proteinExistence type="predicted"/>
<dbReference type="NCBIfam" id="TIGR02675">
    <property type="entry name" value="tape_meas_nterm"/>
    <property type="match status" value="1"/>
</dbReference>
<dbReference type="Pfam" id="PF20155">
    <property type="entry name" value="TMP_3"/>
    <property type="match status" value="1"/>
</dbReference>
<evidence type="ECO:0000313" key="5">
    <source>
        <dbReference type="Proteomes" id="UP000256922"/>
    </source>
</evidence>
<feature type="transmembrane region" description="Helical" evidence="2">
    <location>
        <begin position="534"/>
        <end position="561"/>
    </location>
</feature>
<evidence type="ECO:0000256" key="1">
    <source>
        <dbReference type="ARBA" id="ARBA00022465"/>
    </source>
</evidence>
<feature type="domain" description="Tape measure protein N-terminal" evidence="3">
    <location>
        <begin position="180"/>
        <end position="357"/>
    </location>
</feature>
<feature type="transmembrane region" description="Helical" evidence="2">
    <location>
        <begin position="763"/>
        <end position="785"/>
    </location>
</feature>
<evidence type="ECO:0000313" key="4">
    <source>
        <dbReference type="EMBL" id="ASZ71056.1"/>
    </source>
</evidence>
<dbReference type="PANTHER" id="PTHR37813:SF1">
    <property type="entry name" value="FELS-2 PROPHAGE PROTEIN"/>
    <property type="match status" value="1"/>
</dbReference>
<dbReference type="Proteomes" id="UP000256922">
    <property type="component" value="Segment"/>
</dbReference>
<gene>
    <name evidence="4" type="ORF">05601_14</name>
</gene>
<feature type="transmembrane region" description="Helical" evidence="2">
    <location>
        <begin position="736"/>
        <end position="757"/>
    </location>
</feature>
<keyword evidence="1" id="KW-1188">Viral release from host cell</keyword>
<keyword evidence="2" id="KW-1133">Transmembrane helix</keyword>
<feature type="transmembrane region" description="Helical" evidence="2">
    <location>
        <begin position="792"/>
        <end position="811"/>
    </location>
</feature>
<feature type="transmembrane region" description="Helical" evidence="2">
    <location>
        <begin position="661"/>
        <end position="681"/>
    </location>
</feature>
<dbReference type="EMBL" id="MF448554">
    <property type="protein sequence ID" value="ASZ71056.1"/>
    <property type="molecule type" value="Genomic_DNA"/>
</dbReference>
<dbReference type="Gene3D" id="1.20.120.20">
    <property type="entry name" value="Apolipoprotein"/>
    <property type="match status" value="1"/>
</dbReference>